<dbReference type="AlphaFoldDB" id="A0A0L6UNB1"/>
<feature type="transmembrane region" description="Helical" evidence="2">
    <location>
        <begin position="888"/>
        <end position="907"/>
    </location>
</feature>
<evidence type="ECO:0000256" key="1">
    <source>
        <dbReference type="SAM" id="MobiDB-lite"/>
    </source>
</evidence>
<feature type="transmembrane region" description="Helical" evidence="2">
    <location>
        <begin position="97"/>
        <end position="117"/>
    </location>
</feature>
<organism evidence="3 4">
    <name type="scientific">Puccinia sorghi</name>
    <dbReference type="NCBI Taxonomy" id="27349"/>
    <lineage>
        <taxon>Eukaryota</taxon>
        <taxon>Fungi</taxon>
        <taxon>Dikarya</taxon>
        <taxon>Basidiomycota</taxon>
        <taxon>Pucciniomycotina</taxon>
        <taxon>Pucciniomycetes</taxon>
        <taxon>Pucciniales</taxon>
        <taxon>Pucciniaceae</taxon>
        <taxon>Puccinia</taxon>
    </lineage>
</organism>
<protein>
    <submittedName>
        <fullName evidence="3">Uncharacterized protein</fullName>
    </submittedName>
</protein>
<evidence type="ECO:0000256" key="2">
    <source>
        <dbReference type="SAM" id="Phobius"/>
    </source>
</evidence>
<keyword evidence="2" id="KW-1133">Transmembrane helix</keyword>
<accession>A0A0L6UNB1</accession>
<feature type="transmembrane region" description="Helical" evidence="2">
    <location>
        <begin position="31"/>
        <end position="53"/>
    </location>
</feature>
<keyword evidence="2" id="KW-0812">Transmembrane</keyword>
<gene>
    <name evidence="3" type="ORF">VP01_480g3</name>
</gene>
<comment type="caution">
    <text evidence="3">The sequence shown here is derived from an EMBL/GenBank/DDBJ whole genome shotgun (WGS) entry which is preliminary data.</text>
</comment>
<dbReference type="VEuPathDB" id="FungiDB:VP01_480g3"/>
<dbReference type="EMBL" id="LAVV01009954">
    <property type="protein sequence ID" value="KNZ49752.1"/>
    <property type="molecule type" value="Genomic_DNA"/>
</dbReference>
<proteinExistence type="predicted"/>
<feature type="transmembrane region" description="Helical" evidence="2">
    <location>
        <begin position="464"/>
        <end position="485"/>
    </location>
</feature>
<evidence type="ECO:0000313" key="3">
    <source>
        <dbReference type="EMBL" id="KNZ49752.1"/>
    </source>
</evidence>
<name>A0A0L6UNB1_9BASI</name>
<feature type="transmembrane region" description="Helical" evidence="2">
    <location>
        <begin position="1047"/>
        <end position="1068"/>
    </location>
</feature>
<feature type="transmembrane region" description="Helical" evidence="2">
    <location>
        <begin position="65"/>
        <end position="85"/>
    </location>
</feature>
<dbReference type="Proteomes" id="UP000037035">
    <property type="component" value="Unassembled WGS sequence"/>
</dbReference>
<keyword evidence="2" id="KW-0472">Membrane</keyword>
<reference evidence="3 4" key="1">
    <citation type="submission" date="2015-08" db="EMBL/GenBank/DDBJ databases">
        <title>Next Generation Sequencing and Analysis of the Genome of Puccinia sorghi L Schw, the Causal Agent of Maize Common Rust.</title>
        <authorList>
            <person name="Rochi L."/>
            <person name="Burguener G."/>
            <person name="Darino M."/>
            <person name="Turjanski A."/>
            <person name="Kreff E."/>
            <person name="Dieguez M.J."/>
            <person name="Sacco F."/>
        </authorList>
    </citation>
    <scope>NUCLEOTIDE SEQUENCE [LARGE SCALE GENOMIC DNA]</scope>
    <source>
        <strain evidence="3 4">RO10H11247</strain>
    </source>
</reference>
<sequence>MVISIPAAAQVRMWGNEKLKPKACISFLHPIFFSFFLSVVLTSFHLCLIPLASHTGLSHHVSHPHLFFLFLIIIFHFSSFSDSYIHEPCSSSGPPAAPSQTTLICLIFLQCLLWSLYRQGSSCGSQQAFVRLSGLSFVFVSRNKQPFVSSRKFGEKCGQGDKGGVCFWGLERVSEEDQADESRGRRKGARRIGGEARGSGGFTARSLRRHAQGRLNWGGAAGSGNWRGFGGVGGSRGELRGWKEELWVQEEEEGFRGVKQAFNTTQGRIFRISFRVAVAKSIFCKETIDFPNLQRRTLNQTPHSPSAPYLRRTPPATNKITLIPVLKKAKDNPPSLTKFLMILSFVYFGLPQFSKDSTPARWLVIEVYIHFGDQANGWSSMAWADKWLVIATMCNSTQIDGADNKNICTASGILKPQYSSFSPTETGSPLEMLKRILASGPPTSSPSKLRSCLMRFCCIRMCECLGILHLLRGVFFGRLLLFWFLSTFLPGETVLPSRWPANSCVLILLKASFFKFCKCLSNLASSFILPTNLCSEPSCRYFLINSARLEIYVSDCLYLQDNTLITNGAAKITNNFYWSERRASFREKCELFLLVRQASKAERRASFIEKCELFLLVRQASKGLLLVRKTKCCECMMSCCALLDFHDVTSTTAMLGTYQVDFLPTHCICHMKYSIFSEDLPPCCIQAYSCIHMLIMSKNKRNICETCNTSSWMVIEVWPLQITSQAGVLHKTSHPPAWLCSKPQIYESIPHHFICASGKHKDIEPNDPATIASLINFSFSGWLSQFFSKGLRKTLRHSTNAPSRVGSCIFLSPANSWIEAALTDQPCKRWSNPPPTLCPPSSHWSEGCLDWFKEINPINRNQTTFQLVLNDGPSITLKQSLQQIKTKFFSLQVLLILLFLCVISLLGQQTLRNHSSNKKKLEWDALIPGDKILGDGQRQVGRFLMVEKAWLQQSHPQNWWGTVGPTPTSPLGSWLRVYGWLLVSLPDPGFVLADRGRVQVHLDITRRLKKSSPPNLMKPLLVGGCGCHVHFKATLKRSDLHPLSYCGLYRFWVFLGVFHLILYLINFFSSHHMVVSILPCLFSIPSTYILNFTPNTLDADEIKSLFFSYQIICGLGFSLPLMPYFPNTDFLPL</sequence>
<feature type="region of interest" description="Disordered" evidence="1">
    <location>
        <begin position="178"/>
        <end position="201"/>
    </location>
</feature>
<evidence type="ECO:0000313" key="4">
    <source>
        <dbReference type="Proteomes" id="UP000037035"/>
    </source>
</evidence>
<keyword evidence="4" id="KW-1185">Reference proteome</keyword>
<feature type="transmembrane region" description="Helical" evidence="2">
    <location>
        <begin position="1105"/>
        <end position="1125"/>
    </location>
</feature>
<feature type="transmembrane region" description="Helical" evidence="2">
    <location>
        <begin position="1074"/>
        <end position="1093"/>
    </location>
</feature>